<keyword evidence="2" id="KW-0449">Lipoprotein</keyword>
<name>A0ABY4QPI0_9MYCO</name>
<dbReference type="Proteomes" id="UP001056610">
    <property type="component" value="Chromosome"/>
</dbReference>
<proteinExistence type="predicted"/>
<sequence length="206" mass="21634">MALALTVLPVGCGPKNPDYQAIWTSTSATSATSTEAPVPFAQYLESSGVTGEAVAPDKLTDLTVSIPIPPGWAKVEKPNVATTTEMIAKGGKIPTAMLTVFKLNGDFDPAEVVRHCNADATLAENFKLLNQSGANFNGFPSSMIEGSYDLKGQRMHTYNRIVIATGPAPARQRYLAQLAVTSLAEQAAPDAADIQSIIHGFTVAAA</sequence>
<keyword evidence="1" id="KW-0732">Signal</keyword>
<accession>A0ABY4QPI0</accession>
<dbReference type="EMBL" id="CP097320">
    <property type="protein sequence ID" value="UQX12157.1"/>
    <property type="molecule type" value="Genomic_DNA"/>
</dbReference>
<gene>
    <name evidence="2" type="ORF">M5I08_07615</name>
</gene>
<protein>
    <submittedName>
        <fullName evidence="2">LpqN/LpqT family lipoprotein</fullName>
    </submittedName>
</protein>
<evidence type="ECO:0000256" key="1">
    <source>
        <dbReference type="ARBA" id="ARBA00022729"/>
    </source>
</evidence>
<dbReference type="RefSeq" id="WP_219067698.1">
    <property type="nucleotide sequence ID" value="NZ_CAJUXY010000023.1"/>
</dbReference>
<dbReference type="InterPro" id="IPR019674">
    <property type="entry name" value="Lipoprotein_LpqN/LpqT-like"/>
</dbReference>
<dbReference type="Pfam" id="PF10738">
    <property type="entry name" value="Lpp-LpqN"/>
    <property type="match status" value="1"/>
</dbReference>
<organism evidence="2 3">
    <name type="scientific">Candidatus Mycobacterium methanotrophicum</name>
    <dbReference type="NCBI Taxonomy" id="2943498"/>
    <lineage>
        <taxon>Bacteria</taxon>
        <taxon>Bacillati</taxon>
        <taxon>Actinomycetota</taxon>
        <taxon>Actinomycetes</taxon>
        <taxon>Mycobacteriales</taxon>
        <taxon>Mycobacteriaceae</taxon>
        <taxon>Mycobacterium</taxon>
    </lineage>
</organism>
<evidence type="ECO:0000313" key="2">
    <source>
        <dbReference type="EMBL" id="UQX12157.1"/>
    </source>
</evidence>
<reference evidence="2" key="1">
    <citation type="submission" date="2022-05" db="EMBL/GenBank/DDBJ databases">
        <title>A methanotrophic Mycobacterium dominates a cave microbial ecosystem.</title>
        <authorList>
            <person name="Van Spanning R.J.M."/>
            <person name="Guan Q."/>
            <person name="Melkonian C."/>
            <person name="Gallant J."/>
            <person name="Polerecky L."/>
            <person name="Flot J.-F."/>
            <person name="Brandt B.W."/>
            <person name="Braster M."/>
            <person name="Iturbe Espinoza P."/>
            <person name="Aerts J."/>
            <person name="Meima-Franke M."/>
            <person name="Piersma S.R."/>
            <person name="Bunduc C."/>
            <person name="Ummels R."/>
            <person name="Pain A."/>
            <person name="Fleming E.J."/>
            <person name="van der Wel N."/>
            <person name="Gherman V.D."/>
            <person name="Sarbu S.M."/>
            <person name="Bodelier P.L.E."/>
            <person name="Bitter W."/>
        </authorList>
    </citation>
    <scope>NUCLEOTIDE SEQUENCE</scope>
    <source>
        <strain evidence="2">Sulfur Cave</strain>
    </source>
</reference>
<keyword evidence="3" id="KW-1185">Reference proteome</keyword>
<evidence type="ECO:0000313" key="3">
    <source>
        <dbReference type="Proteomes" id="UP001056610"/>
    </source>
</evidence>